<dbReference type="EMBL" id="AHNU02000052">
    <property type="protein sequence ID" value="EMN89575.1"/>
    <property type="molecule type" value="Genomic_DNA"/>
</dbReference>
<reference evidence="1 2" key="1">
    <citation type="submission" date="2013-01" db="EMBL/GenBank/DDBJ databases">
        <authorList>
            <person name="Harkins D.M."/>
            <person name="Durkin A.S."/>
            <person name="Brinkac L.M."/>
            <person name="Haft D.H."/>
            <person name="Selengut J.D."/>
            <person name="Sanka R."/>
            <person name="DePew J."/>
            <person name="Purushe J."/>
            <person name="Chanthongthip A."/>
            <person name="Lattana O."/>
            <person name="Phetsouvanh R."/>
            <person name="Newton P.N."/>
            <person name="Vinetz J.M."/>
            <person name="Sutton G.G."/>
            <person name="Nierman W.C."/>
            <person name="Fouts D.E."/>
        </authorList>
    </citation>
    <scope>NUCLEOTIDE SEQUENCE [LARGE SCALE GENOMIC DNA]</scope>
    <source>
        <strain evidence="1 2">UI 13098</strain>
    </source>
</reference>
<sequence length="190" mass="22229">MKAINLHELTQEYKQRSRTIPGKFSKCRARAEVVFVIARAYSKYFEEIGLPQEVSNTRRGRLIQAMKSKPDSVISAFKLLNKAHGKLSKRIAQFSCVNGEMPCSCKEVRKHRTKPSVYSFGDRMRLRLVYEIDEDGERDLFIETKNGKFDILAYDFKFLTEHGEQIRMNAWGTPKQRKELLRKAKHEINR</sequence>
<name>M6Q8R8_9LEPT</name>
<accession>M6Q8R8</accession>
<evidence type="ECO:0000313" key="1">
    <source>
        <dbReference type="EMBL" id="EMN89575.1"/>
    </source>
</evidence>
<keyword evidence="2" id="KW-1185">Reference proteome</keyword>
<proteinExistence type="predicted"/>
<dbReference type="Proteomes" id="UP000012118">
    <property type="component" value="Unassembled WGS sequence"/>
</dbReference>
<dbReference type="AlphaFoldDB" id="M6Q8R8"/>
<evidence type="ECO:0000313" key="2">
    <source>
        <dbReference type="Proteomes" id="UP000012118"/>
    </source>
</evidence>
<organism evidence="1 2">
    <name type="scientific">Leptospira weilii str. UI 13098</name>
    <dbReference type="NCBI Taxonomy" id="1088542"/>
    <lineage>
        <taxon>Bacteria</taxon>
        <taxon>Pseudomonadati</taxon>
        <taxon>Spirochaetota</taxon>
        <taxon>Spirochaetia</taxon>
        <taxon>Leptospirales</taxon>
        <taxon>Leptospiraceae</taxon>
        <taxon>Leptospira</taxon>
    </lineage>
</organism>
<gene>
    <name evidence="1" type="ORF">LEP1GSC108_3615</name>
</gene>
<protein>
    <submittedName>
        <fullName evidence="1">Uncharacterized protein</fullName>
    </submittedName>
</protein>
<comment type="caution">
    <text evidence="1">The sequence shown here is derived from an EMBL/GenBank/DDBJ whole genome shotgun (WGS) entry which is preliminary data.</text>
</comment>